<dbReference type="AlphaFoldDB" id="A0A5J5K573"/>
<organism evidence="2 3">
    <name type="scientific">Microbispora cellulosiformans</name>
    <dbReference type="NCBI Taxonomy" id="2614688"/>
    <lineage>
        <taxon>Bacteria</taxon>
        <taxon>Bacillati</taxon>
        <taxon>Actinomycetota</taxon>
        <taxon>Actinomycetes</taxon>
        <taxon>Streptosporangiales</taxon>
        <taxon>Streptosporangiaceae</taxon>
        <taxon>Microbispora</taxon>
    </lineage>
</organism>
<evidence type="ECO:0000259" key="1">
    <source>
        <dbReference type="PROSITE" id="PS51352"/>
    </source>
</evidence>
<proteinExistence type="predicted"/>
<name>A0A5J5K573_9ACTN</name>
<dbReference type="Gene3D" id="3.40.30.10">
    <property type="entry name" value="Glutaredoxin"/>
    <property type="match status" value="1"/>
</dbReference>
<sequence length="175" mass="17878">MQFLIAFVAIVGVLCAVDLVLSVGVIRRLREHSEALEALRRGPSVMAPAGSAVGPFTAVTTDGETVSDVTLPETPTLVGVFSPGCPACAERLPSFVDAAENHDGGRPAVLAVLAGREEDVAAERAALEPVARVVIESGGGGLTRALSVSGFPAFALVDASRRVLASGTAMEGLRT</sequence>
<dbReference type="SUPFAM" id="SSF52833">
    <property type="entry name" value="Thioredoxin-like"/>
    <property type="match status" value="1"/>
</dbReference>
<dbReference type="InterPro" id="IPR017937">
    <property type="entry name" value="Thioredoxin_CS"/>
</dbReference>
<dbReference type="PROSITE" id="PS51352">
    <property type="entry name" value="THIOREDOXIN_2"/>
    <property type="match status" value="1"/>
</dbReference>
<comment type="caution">
    <text evidence="2">The sequence shown here is derived from an EMBL/GenBank/DDBJ whole genome shotgun (WGS) entry which is preliminary data.</text>
</comment>
<dbReference type="RefSeq" id="WP_150933752.1">
    <property type="nucleotide sequence ID" value="NZ_VYTZ01000004.1"/>
</dbReference>
<accession>A0A5J5K573</accession>
<evidence type="ECO:0000313" key="2">
    <source>
        <dbReference type="EMBL" id="KAA9379152.1"/>
    </source>
</evidence>
<feature type="domain" description="Thioredoxin" evidence="1">
    <location>
        <begin position="47"/>
        <end position="175"/>
    </location>
</feature>
<dbReference type="InterPro" id="IPR013766">
    <property type="entry name" value="Thioredoxin_domain"/>
</dbReference>
<dbReference type="Proteomes" id="UP000327011">
    <property type="component" value="Unassembled WGS sequence"/>
</dbReference>
<dbReference type="CDD" id="cd02966">
    <property type="entry name" value="TlpA_like_family"/>
    <property type="match status" value="1"/>
</dbReference>
<dbReference type="InterPro" id="IPR036249">
    <property type="entry name" value="Thioredoxin-like_sf"/>
</dbReference>
<gene>
    <name evidence="2" type="ORF">F5972_13230</name>
</gene>
<dbReference type="PROSITE" id="PS00194">
    <property type="entry name" value="THIOREDOXIN_1"/>
    <property type="match status" value="1"/>
</dbReference>
<protein>
    <submittedName>
        <fullName evidence="2">TlpA family protein disulfide reductase</fullName>
    </submittedName>
</protein>
<evidence type="ECO:0000313" key="3">
    <source>
        <dbReference type="Proteomes" id="UP000327011"/>
    </source>
</evidence>
<reference evidence="2 3" key="1">
    <citation type="submission" date="2019-09" db="EMBL/GenBank/DDBJ databases">
        <title>Screening of Novel Bioactive Compounds from Soil-Associated.</title>
        <authorList>
            <person name="Gong X."/>
        </authorList>
    </citation>
    <scope>NUCLEOTIDE SEQUENCE [LARGE SCALE GENOMIC DNA]</scope>
    <source>
        <strain evidence="2 3">Gxj-6</strain>
    </source>
</reference>
<dbReference type="EMBL" id="VYTZ01000004">
    <property type="protein sequence ID" value="KAA9379152.1"/>
    <property type="molecule type" value="Genomic_DNA"/>
</dbReference>
<keyword evidence="3" id="KW-1185">Reference proteome</keyword>